<dbReference type="HAMAP" id="MF_00216">
    <property type="entry name" value="aIF_1A"/>
    <property type="match status" value="1"/>
</dbReference>
<keyword evidence="2 3" id="KW-0396">Initiation factor</keyword>
<dbReference type="GO" id="GO:0003723">
    <property type="term" value="F:RNA binding"/>
    <property type="evidence" value="ECO:0007669"/>
    <property type="project" value="InterPro"/>
</dbReference>
<comment type="similarity">
    <text evidence="2">Belongs to the eIF-1A family.</text>
</comment>
<comment type="function">
    <text evidence="1 2">Seems to be required for maximal rate of protein biosynthesis. Enhances ribosome dissociation into subunits and stabilizes the binding of the initiator Met-tRNA(I) to 40 S ribosomal subunits.</text>
</comment>
<dbReference type="SUPFAM" id="SSF50249">
    <property type="entry name" value="Nucleic acid-binding proteins"/>
    <property type="match status" value="1"/>
</dbReference>
<dbReference type="Pfam" id="PF01176">
    <property type="entry name" value="eIF-1a"/>
    <property type="match status" value="1"/>
</dbReference>
<keyword evidence="2 3" id="KW-0648">Protein biosynthesis</keyword>
<evidence type="ECO:0000256" key="3">
    <source>
        <dbReference type="PROSITE-ProRule" id="PRU00181"/>
    </source>
</evidence>
<reference evidence="5" key="1">
    <citation type="journal article" date="2022" name="Nat. Microbiol.">
        <title>Unique mobile elements and scalable gene flow at the prokaryote-eukaryote boundary revealed by circularized Asgard archaea genomes.</title>
        <authorList>
            <person name="Wu F."/>
            <person name="Speth D.R."/>
            <person name="Philosof A."/>
            <person name="Cremiere A."/>
            <person name="Narayanan A."/>
            <person name="Barco R.A."/>
            <person name="Connon S.A."/>
            <person name="Amend J.P."/>
            <person name="Antoshechkin I.A."/>
            <person name="Orphan V.J."/>
        </authorList>
    </citation>
    <scope>NUCLEOTIDE SEQUENCE</scope>
    <source>
        <strain evidence="5">PM71</strain>
    </source>
</reference>
<proteinExistence type="inferred from homology"/>
<dbReference type="NCBIfam" id="NF003084">
    <property type="entry name" value="PRK04012.1-3"/>
    <property type="match status" value="1"/>
</dbReference>
<dbReference type="GO" id="GO:0003743">
    <property type="term" value="F:translation initiation factor activity"/>
    <property type="evidence" value="ECO:0007669"/>
    <property type="project" value="UniProtKB-UniRule"/>
</dbReference>
<evidence type="ECO:0000259" key="4">
    <source>
        <dbReference type="PROSITE" id="PS50832"/>
    </source>
</evidence>
<gene>
    <name evidence="2" type="primary">eif1a</name>
    <name evidence="5" type="ORF">K9W45_09480</name>
</gene>
<dbReference type="InterPro" id="IPR001253">
    <property type="entry name" value="TIF_eIF-1A"/>
</dbReference>
<name>A0A9Y1BJ76_9ARCH</name>
<evidence type="ECO:0000256" key="1">
    <source>
        <dbReference type="ARBA" id="ARBA00025502"/>
    </source>
</evidence>
<dbReference type="EMBL" id="CP084166">
    <property type="protein sequence ID" value="UJG40066.1"/>
    <property type="molecule type" value="Genomic_DNA"/>
</dbReference>
<dbReference type="SMART" id="SM00652">
    <property type="entry name" value="eIF1a"/>
    <property type="match status" value="1"/>
</dbReference>
<dbReference type="PROSITE" id="PS50832">
    <property type="entry name" value="S1_IF1_TYPE"/>
    <property type="match status" value="1"/>
</dbReference>
<organism evidence="5">
    <name type="scientific">Candidatus Heimdallarchaeum aukensis</name>
    <dbReference type="NCBI Taxonomy" id="2876573"/>
    <lineage>
        <taxon>Archaea</taxon>
        <taxon>Promethearchaeati</taxon>
        <taxon>Candidatus Heimdallarchaeota</taxon>
        <taxon>Candidatus Heimdallarchaeia (ex Rinke et al. 2021) (nom. nud.)</taxon>
        <taxon>Candidatus Heimdallarchaeales</taxon>
        <taxon>Candidatus Heimdallarchaeaceae</taxon>
        <taxon>Candidatus Heimdallarchaeum</taxon>
    </lineage>
</organism>
<feature type="domain" description="S1-like" evidence="4">
    <location>
        <begin position="20"/>
        <end position="94"/>
    </location>
</feature>
<evidence type="ECO:0000313" key="5">
    <source>
        <dbReference type="EMBL" id="UJG40066.1"/>
    </source>
</evidence>
<dbReference type="Gene3D" id="2.40.50.140">
    <property type="entry name" value="Nucleic acid-binding proteins"/>
    <property type="match status" value="1"/>
</dbReference>
<dbReference type="PANTHER" id="PTHR21668">
    <property type="entry name" value="EIF-1A"/>
    <property type="match status" value="1"/>
</dbReference>
<dbReference type="InterPro" id="IPR012340">
    <property type="entry name" value="NA-bd_OB-fold"/>
</dbReference>
<accession>A0A9Y1BJ76</accession>
<evidence type="ECO:0000256" key="2">
    <source>
        <dbReference type="HAMAP-Rule" id="MF_00216"/>
    </source>
</evidence>
<dbReference type="InterPro" id="IPR006196">
    <property type="entry name" value="RNA-binding_domain_S1_IF1"/>
</dbReference>
<sequence length="113" mass="12863">MNKKSKSKSGAWEVESSDAIRARLPEEGEVFGVVVQILGAGILLVRCLDGNTRQVRIPGKYRKRMWCRIGDLIVVMPLYGMNPDEKGELVYRYKNNEVSWLIKNGYVPEDFVS</sequence>
<protein>
    <recommendedName>
        <fullName evidence="2">Translation initiation factor 1A</fullName>
        <shortName evidence="2">aIF-1A</shortName>
    </recommendedName>
</protein>
<dbReference type="Proteomes" id="UP001201020">
    <property type="component" value="Chromosome"/>
</dbReference>
<dbReference type="AlphaFoldDB" id="A0A9Y1BJ76"/>